<reference evidence="7" key="1">
    <citation type="submission" date="2019-04" db="EMBL/GenBank/DDBJ databases">
        <title>Complete genome sequence of Sphingomonas sp. W1-2-3.</title>
        <authorList>
            <person name="Im W.T."/>
        </authorList>
    </citation>
    <scope>NUCLEOTIDE SEQUENCE [LARGE SCALE GENOMIC DNA]</scope>
    <source>
        <strain evidence="7">W1-2-3</strain>
    </source>
</reference>
<dbReference type="KEGG" id="hgn:E6W36_14540"/>
<dbReference type="NCBIfam" id="TIGR00205">
    <property type="entry name" value="fliE"/>
    <property type="match status" value="1"/>
</dbReference>
<sequence>MFTKALDAAAAYGQSVARSAVGGGFGESSTTEASGSGGFGDFLSQALKDVDQTARKAESQSALAVAGKADLVDVVTAVNSAELALDTLVSVRDKVISAYQDIMRMPI</sequence>
<evidence type="ECO:0000313" key="6">
    <source>
        <dbReference type="EMBL" id="QCI80284.1"/>
    </source>
</evidence>
<keyword evidence="6" id="KW-0969">Cilium</keyword>
<evidence type="ECO:0000256" key="4">
    <source>
        <dbReference type="HAMAP-Rule" id="MF_00724"/>
    </source>
</evidence>
<proteinExistence type="inferred from homology"/>
<dbReference type="Pfam" id="PF02049">
    <property type="entry name" value="FliE"/>
    <property type="match status" value="1"/>
</dbReference>
<dbReference type="GO" id="GO:0005198">
    <property type="term" value="F:structural molecule activity"/>
    <property type="evidence" value="ECO:0007669"/>
    <property type="project" value="UniProtKB-UniRule"/>
</dbReference>
<dbReference type="GO" id="GO:0009425">
    <property type="term" value="C:bacterial-type flagellum basal body"/>
    <property type="evidence" value="ECO:0007669"/>
    <property type="project" value="UniProtKB-SubCell"/>
</dbReference>
<accession>A0A4D7C3F8</accession>
<dbReference type="EMBL" id="CP039704">
    <property type="protein sequence ID" value="QCI80284.1"/>
    <property type="molecule type" value="Genomic_DNA"/>
</dbReference>
<dbReference type="InterPro" id="IPR001624">
    <property type="entry name" value="FliE"/>
</dbReference>
<keyword evidence="7" id="KW-1185">Reference proteome</keyword>
<gene>
    <name evidence="4 6" type="primary">fliE</name>
    <name evidence="6" type="ORF">E6W36_14540</name>
</gene>
<keyword evidence="6" id="KW-0282">Flagellum</keyword>
<comment type="subcellular location">
    <subcellularLocation>
        <location evidence="1 4">Bacterial flagellum basal body</location>
    </subcellularLocation>
</comment>
<keyword evidence="6" id="KW-0966">Cell projection</keyword>
<dbReference type="PRINTS" id="PR01006">
    <property type="entry name" value="FLGHOOKFLIE"/>
</dbReference>
<organism evidence="6 7">
    <name type="scientific">Hankyongella ginsenosidimutans</name>
    <dbReference type="NCBI Taxonomy" id="1763828"/>
    <lineage>
        <taxon>Bacteria</taxon>
        <taxon>Pseudomonadati</taxon>
        <taxon>Pseudomonadota</taxon>
        <taxon>Alphaproteobacteria</taxon>
        <taxon>Sphingomonadales</taxon>
        <taxon>Sphingomonadaceae</taxon>
        <taxon>Hankyongella</taxon>
    </lineage>
</organism>
<evidence type="ECO:0000256" key="1">
    <source>
        <dbReference type="ARBA" id="ARBA00004117"/>
    </source>
</evidence>
<comment type="similarity">
    <text evidence="2 4">Belongs to the FliE family.</text>
</comment>
<dbReference type="HAMAP" id="MF_00724">
    <property type="entry name" value="FliE"/>
    <property type="match status" value="1"/>
</dbReference>
<dbReference type="PANTHER" id="PTHR34653">
    <property type="match status" value="1"/>
</dbReference>
<evidence type="ECO:0000256" key="5">
    <source>
        <dbReference type="NCBIfam" id="TIGR00205"/>
    </source>
</evidence>
<dbReference type="GO" id="GO:0071973">
    <property type="term" value="P:bacterial-type flagellum-dependent cell motility"/>
    <property type="evidence" value="ECO:0007669"/>
    <property type="project" value="InterPro"/>
</dbReference>
<evidence type="ECO:0000256" key="2">
    <source>
        <dbReference type="ARBA" id="ARBA00009272"/>
    </source>
</evidence>
<dbReference type="RefSeq" id="WP_222873150.1">
    <property type="nucleotide sequence ID" value="NZ_CP039704.1"/>
</dbReference>
<dbReference type="Proteomes" id="UP000298714">
    <property type="component" value="Chromosome"/>
</dbReference>
<dbReference type="PANTHER" id="PTHR34653:SF1">
    <property type="entry name" value="FLAGELLAR HOOK-BASAL BODY COMPLEX PROTEIN FLIE"/>
    <property type="match status" value="1"/>
</dbReference>
<dbReference type="AlphaFoldDB" id="A0A4D7C3F8"/>
<evidence type="ECO:0000256" key="3">
    <source>
        <dbReference type="ARBA" id="ARBA00023143"/>
    </source>
</evidence>
<keyword evidence="3 4" id="KW-0975">Bacterial flagellum</keyword>
<dbReference type="GO" id="GO:0003774">
    <property type="term" value="F:cytoskeletal motor activity"/>
    <property type="evidence" value="ECO:0007669"/>
    <property type="project" value="InterPro"/>
</dbReference>
<protein>
    <recommendedName>
        <fullName evidence="4 5">Flagellar hook-basal body complex protein FliE</fullName>
    </recommendedName>
</protein>
<name>A0A4D7C3F8_9SPHN</name>
<evidence type="ECO:0000313" key="7">
    <source>
        <dbReference type="Proteomes" id="UP000298714"/>
    </source>
</evidence>